<evidence type="ECO:0000313" key="5">
    <source>
        <dbReference type="EMBL" id="RIT41297.1"/>
    </source>
</evidence>
<dbReference type="AlphaFoldDB" id="A0ABD7HSD9"/>
<dbReference type="CDD" id="cd22338">
    <property type="entry name" value="NaeI-like"/>
    <property type="match status" value="1"/>
</dbReference>
<evidence type="ECO:0000259" key="4">
    <source>
        <dbReference type="Pfam" id="PF09126"/>
    </source>
</evidence>
<evidence type="ECO:0000256" key="2">
    <source>
        <dbReference type="ARBA" id="ARBA00022759"/>
    </source>
</evidence>
<dbReference type="InterPro" id="IPR037057">
    <property type="entry name" value="DNA_rep_MutH/T2_RE_sf"/>
</dbReference>
<keyword evidence="1" id="KW-0540">Nuclease</keyword>
<evidence type="ECO:0000256" key="1">
    <source>
        <dbReference type="ARBA" id="ARBA00022722"/>
    </source>
</evidence>
<dbReference type="SUPFAM" id="SSF52980">
    <property type="entry name" value="Restriction endonuclease-like"/>
    <property type="match status" value="1"/>
</dbReference>
<feature type="domain" description="Type II restriction enzyme NaeI" evidence="4">
    <location>
        <begin position="17"/>
        <end position="306"/>
    </location>
</feature>
<dbReference type="EMBL" id="QXBN01000004">
    <property type="protein sequence ID" value="RIT41297.1"/>
    <property type="molecule type" value="Genomic_DNA"/>
</dbReference>
<dbReference type="InterPro" id="IPR036388">
    <property type="entry name" value="WH-like_DNA-bd_sf"/>
</dbReference>
<dbReference type="InterPro" id="IPR011335">
    <property type="entry name" value="Restrct_endonuc-II-like"/>
</dbReference>
<comment type="caution">
    <text evidence="5">The sequence shown here is derived from an EMBL/GenBank/DDBJ whole genome shotgun (WGS) entry which is preliminary data.</text>
</comment>
<keyword evidence="3" id="KW-0378">Hydrolase</keyword>
<sequence length="322" mass="35643">MFDIAWPPTGDVDVNVVAAELYRLDPTGDRVATVLRETFDQLYDGQHTGRWNFEHLHKTEKTHMGTLVEINLHREFGFEDGKETDYRIAGVQVDCKYSMKSFGWMLPPEVIGEVALLVTANDETSRWRAGLVRVTPETTRTTQNRDGKTSLSLYGREQIGWLWPEHPGLLPNLFHTLDANTRNAIFNAKSARGSQHGQARVNELFRRVHGRIVRRAELATVAQQDDFMKRARGNGGARTALRSEGILVLGHQENDPVVAAALGLPVPHKGELIAARVAPARPGRDGQVAEIDGGAWVVAKQDDPVVVAPEVRPRRSGSGSTP</sequence>
<keyword evidence="2 5" id="KW-0255">Endonuclease</keyword>
<name>A0ABD7HSD9_9MYCO</name>
<dbReference type="GO" id="GO:0004519">
    <property type="term" value="F:endonuclease activity"/>
    <property type="evidence" value="ECO:0007669"/>
    <property type="project" value="UniProtKB-KW"/>
</dbReference>
<evidence type="ECO:0000313" key="6">
    <source>
        <dbReference type="Proteomes" id="UP000284557"/>
    </source>
</evidence>
<dbReference type="Gene3D" id="1.10.10.10">
    <property type="entry name" value="Winged helix-like DNA-binding domain superfamily/Winged helix DNA-binding domain"/>
    <property type="match status" value="1"/>
</dbReference>
<protein>
    <submittedName>
        <fullName evidence="5">Restriction endonuclease</fullName>
    </submittedName>
</protein>
<reference evidence="5 6" key="1">
    <citation type="submission" date="2018-08" db="EMBL/GenBank/DDBJ databases">
        <title>Linezolid Resistance in Mycobacterium abscessus: MIC Distribution and Comprehensive Investigation of Resistance Mechanisms.</title>
        <authorList>
            <person name="Ye M."/>
            <person name="Xu L."/>
            <person name="Zou Y."/>
            <person name="Li B."/>
            <person name="Guo Q."/>
            <person name="Zhang Y."/>
            <person name="Zhan M."/>
            <person name="Xu B."/>
            <person name="Yu F."/>
            <person name="Zhang Z."/>
            <person name="Chu H."/>
        </authorList>
    </citation>
    <scope>NUCLEOTIDE SEQUENCE [LARGE SCALE GENOMIC DNA]</scope>
    <source>
        <strain evidence="5 6">G143</strain>
    </source>
</reference>
<proteinExistence type="predicted"/>
<accession>A0ABD7HSD9</accession>
<gene>
    <name evidence="5" type="ORF">D2E76_08160</name>
</gene>
<dbReference type="Pfam" id="PF09126">
    <property type="entry name" value="NaeI"/>
    <property type="match status" value="1"/>
</dbReference>
<dbReference type="Gene3D" id="3.40.600.10">
    <property type="entry name" value="DNA mismatch repair MutH/Restriction endonuclease, type II"/>
    <property type="match status" value="1"/>
</dbReference>
<organism evidence="5 6">
    <name type="scientific">Mycobacteroides abscessus</name>
    <dbReference type="NCBI Taxonomy" id="36809"/>
    <lineage>
        <taxon>Bacteria</taxon>
        <taxon>Bacillati</taxon>
        <taxon>Actinomycetota</taxon>
        <taxon>Actinomycetes</taxon>
        <taxon>Mycobacteriales</taxon>
        <taxon>Mycobacteriaceae</taxon>
        <taxon>Mycobacteroides</taxon>
    </lineage>
</organism>
<dbReference type="Proteomes" id="UP000284557">
    <property type="component" value="Unassembled WGS sequence"/>
</dbReference>
<evidence type="ECO:0000256" key="3">
    <source>
        <dbReference type="ARBA" id="ARBA00022801"/>
    </source>
</evidence>
<dbReference type="RefSeq" id="WP_032688881.1">
    <property type="nucleotide sequence ID" value="NZ_CP029076.1"/>
</dbReference>
<dbReference type="InterPro" id="IPR015210">
    <property type="entry name" value="NaeI"/>
</dbReference>
<dbReference type="GO" id="GO:0016787">
    <property type="term" value="F:hydrolase activity"/>
    <property type="evidence" value="ECO:0007669"/>
    <property type="project" value="UniProtKB-KW"/>
</dbReference>